<evidence type="ECO:0000313" key="2">
    <source>
        <dbReference type="EMBL" id="GBP15977.1"/>
    </source>
</evidence>
<evidence type="ECO:0000256" key="1">
    <source>
        <dbReference type="SAM" id="MobiDB-lite"/>
    </source>
</evidence>
<evidence type="ECO:0000313" key="3">
    <source>
        <dbReference type="Proteomes" id="UP000299102"/>
    </source>
</evidence>
<keyword evidence="3" id="KW-1185">Reference proteome</keyword>
<feature type="region of interest" description="Disordered" evidence="1">
    <location>
        <begin position="1"/>
        <end position="35"/>
    </location>
</feature>
<proteinExistence type="predicted"/>
<accession>A0A4C1TPS6</accession>
<dbReference type="Proteomes" id="UP000299102">
    <property type="component" value="Unassembled WGS sequence"/>
</dbReference>
<name>A0A4C1TPS6_EUMVA</name>
<dbReference type="EMBL" id="BGZK01000075">
    <property type="protein sequence ID" value="GBP15977.1"/>
    <property type="molecule type" value="Genomic_DNA"/>
</dbReference>
<sequence length="134" mass="14898">MYSRGTKERQSKHGPVGGRCGQTRRAPVSGRVRRRDSLTLREKKNSIRLSIHKPYLRDRRARMINGGGAESSEARRFLGLRNNGALRLGSGVRCEEGLGCAREEQGQSKTTGHVVDNRYQGHETGTFPILGIPQ</sequence>
<protein>
    <submittedName>
        <fullName evidence="2">Uncharacterized protein</fullName>
    </submittedName>
</protein>
<reference evidence="2 3" key="1">
    <citation type="journal article" date="2019" name="Commun. Biol.">
        <title>The bagworm genome reveals a unique fibroin gene that provides high tensile strength.</title>
        <authorList>
            <person name="Kono N."/>
            <person name="Nakamura H."/>
            <person name="Ohtoshi R."/>
            <person name="Tomita M."/>
            <person name="Numata K."/>
            <person name="Arakawa K."/>
        </authorList>
    </citation>
    <scope>NUCLEOTIDE SEQUENCE [LARGE SCALE GENOMIC DNA]</scope>
</reference>
<dbReference type="AlphaFoldDB" id="A0A4C1TPS6"/>
<comment type="caution">
    <text evidence="2">The sequence shown here is derived from an EMBL/GenBank/DDBJ whole genome shotgun (WGS) entry which is preliminary data.</text>
</comment>
<organism evidence="2 3">
    <name type="scientific">Eumeta variegata</name>
    <name type="common">Bagworm moth</name>
    <name type="synonym">Eumeta japonica</name>
    <dbReference type="NCBI Taxonomy" id="151549"/>
    <lineage>
        <taxon>Eukaryota</taxon>
        <taxon>Metazoa</taxon>
        <taxon>Ecdysozoa</taxon>
        <taxon>Arthropoda</taxon>
        <taxon>Hexapoda</taxon>
        <taxon>Insecta</taxon>
        <taxon>Pterygota</taxon>
        <taxon>Neoptera</taxon>
        <taxon>Endopterygota</taxon>
        <taxon>Lepidoptera</taxon>
        <taxon>Glossata</taxon>
        <taxon>Ditrysia</taxon>
        <taxon>Tineoidea</taxon>
        <taxon>Psychidae</taxon>
        <taxon>Oiketicinae</taxon>
        <taxon>Eumeta</taxon>
    </lineage>
</organism>
<gene>
    <name evidence="2" type="ORF">EVAR_12556_1</name>
</gene>
<feature type="compositionally biased region" description="Basic and acidic residues" evidence="1">
    <location>
        <begin position="1"/>
        <end position="11"/>
    </location>
</feature>